<dbReference type="GO" id="GO:0046856">
    <property type="term" value="P:phosphatidylinositol dephosphorylation"/>
    <property type="evidence" value="ECO:0007669"/>
    <property type="project" value="InterPro"/>
</dbReference>
<proteinExistence type="inferred from homology"/>
<dbReference type="Proteomes" id="UP000580250">
    <property type="component" value="Unassembled WGS sequence"/>
</dbReference>
<dbReference type="InterPro" id="IPR036691">
    <property type="entry name" value="Endo/exonu/phosph_ase_sf"/>
</dbReference>
<dbReference type="EC" id="3.1.3.36" evidence="4"/>
<dbReference type="PANTHER" id="PTHR11200">
    <property type="entry name" value="INOSITOL 5-PHOSPHATASE"/>
    <property type="match status" value="1"/>
</dbReference>
<dbReference type="AlphaFoldDB" id="A0A6V7WM67"/>
<accession>A0A6V7WM67</accession>
<evidence type="ECO:0000256" key="4">
    <source>
        <dbReference type="ARBA" id="ARBA00013044"/>
    </source>
</evidence>
<dbReference type="InterPro" id="IPR012677">
    <property type="entry name" value="Nucleotide-bd_a/b_plait_sf"/>
</dbReference>
<dbReference type="PROSITE" id="PS50275">
    <property type="entry name" value="SAC"/>
    <property type="match status" value="1"/>
</dbReference>
<dbReference type="Pfam" id="PF22669">
    <property type="entry name" value="Exo_endo_phos2"/>
    <property type="match status" value="1"/>
</dbReference>
<dbReference type="EMBL" id="CAJEWN010000667">
    <property type="protein sequence ID" value="CAD2188015.1"/>
    <property type="molecule type" value="Genomic_DNA"/>
</dbReference>
<dbReference type="Gene3D" id="3.60.10.10">
    <property type="entry name" value="Endonuclease/exonuclease/phosphatase"/>
    <property type="match status" value="1"/>
</dbReference>
<dbReference type="InterPro" id="IPR015047">
    <property type="entry name" value="SYNJ1/2_RRM"/>
</dbReference>
<comment type="similarity">
    <text evidence="2">Belongs to the synaptojanin family.</text>
</comment>
<evidence type="ECO:0000256" key="5">
    <source>
        <dbReference type="ARBA" id="ARBA00022801"/>
    </source>
</evidence>
<dbReference type="PANTHER" id="PTHR11200:SF257">
    <property type="entry name" value="PHOSPHOINOSITIDE 5-PHOSPHATASE"/>
    <property type="match status" value="1"/>
</dbReference>
<comment type="similarity">
    <text evidence="3">In the central section; belongs to the inositol 1,4,5-trisphosphate 5-phosphatase family.</text>
</comment>
<dbReference type="InterPro" id="IPR002013">
    <property type="entry name" value="SAC_dom"/>
</dbReference>
<dbReference type="OrthoDB" id="1925875at2759"/>
<organism evidence="7 8">
    <name type="scientific">Meloidogyne enterolobii</name>
    <name type="common">Root-knot nematode worm</name>
    <name type="synonym">Meloidogyne mayaguensis</name>
    <dbReference type="NCBI Taxonomy" id="390850"/>
    <lineage>
        <taxon>Eukaryota</taxon>
        <taxon>Metazoa</taxon>
        <taxon>Ecdysozoa</taxon>
        <taxon>Nematoda</taxon>
        <taxon>Chromadorea</taxon>
        <taxon>Rhabditida</taxon>
        <taxon>Tylenchina</taxon>
        <taxon>Tylenchomorpha</taxon>
        <taxon>Tylenchoidea</taxon>
        <taxon>Meloidogynidae</taxon>
        <taxon>Meloidogyninae</taxon>
        <taxon>Meloidogyne</taxon>
    </lineage>
</organism>
<keyword evidence="5" id="KW-0378">Hydrolase</keyword>
<gene>
    <name evidence="7" type="ORF">MENT_LOCUS40636</name>
</gene>
<reference evidence="7 8" key="1">
    <citation type="submission" date="2020-08" db="EMBL/GenBank/DDBJ databases">
        <authorList>
            <person name="Koutsovoulos G."/>
            <person name="Danchin GJ E."/>
        </authorList>
    </citation>
    <scope>NUCLEOTIDE SEQUENCE [LARGE SCALE GENOMIC DNA]</scope>
</reference>
<dbReference type="GO" id="GO:0004439">
    <property type="term" value="F:phosphatidylinositol-4,5-bisphosphate 5-phosphatase activity"/>
    <property type="evidence" value="ECO:0007669"/>
    <property type="project" value="UniProtKB-EC"/>
</dbReference>
<feature type="domain" description="SAC" evidence="6">
    <location>
        <begin position="171"/>
        <end position="495"/>
    </location>
</feature>
<dbReference type="Gene3D" id="3.30.70.330">
    <property type="match status" value="1"/>
</dbReference>
<evidence type="ECO:0000313" key="8">
    <source>
        <dbReference type="Proteomes" id="UP000580250"/>
    </source>
</evidence>
<comment type="catalytic activity">
    <reaction evidence="1">
        <text>a 1,2-diacyl-sn-glycero-3-phospho-(1D-myo-inositol-4,5-bisphosphate) + H2O = a 1,2-diacyl-sn-glycero-3-phospho-(1D-myo-inositol 4-phosphate) + phosphate</text>
        <dbReference type="Rhea" id="RHEA:22764"/>
        <dbReference type="ChEBI" id="CHEBI:15377"/>
        <dbReference type="ChEBI" id="CHEBI:43474"/>
        <dbReference type="ChEBI" id="CHEBI:58178"/>
        <dbReference type="ChEBI" id="CHEBI:58456"/>
        <dbReference type="EC" id="3.1.3.36"/>
    </reaction>
</comment>
<dbReference type="InterPro" id="IPR000300">
    <property type="entry name" value="IPPc"/>
</dbReference>
<protein>
    <recommendedName>
        <fullName evidence="4">phosphoinositide 5-phosphatase</fullName>
        <ecNumber evidence="4">3.1.3.36</ecNumber>
    </recommendedName>
</protein>
<dbReference type="Pfam" id="PF08952">
    <property type="entry name" value="DUF1866"/>
    <property type="match status" value="1"/>
</dbReference>
<sequence>MKKKNINIFAKKELKNLKRKLPSLPRIRRTVRQFRFRKGKNLNNNSTAMALRGIRVYGSSSSTQNSSEYSVLLEATLNEKYILCQSGGMVEISKELANLLKSGGSYQMILDGFASLGILQLGAGDDYLVLITGVLSVGQIYTSDIFKISNVKFVSLIRRENEPSDQRIVELQRFLSSGNFYFSNSTAREKTFDLTVSSQRKQTSEQMEDDFRFFWNRNLSFPLERFGIDPNDWIVRCLCGSVLIRTIYLGHRTAKIMLISRLSFEHVGTRFNVRGINDDGNVANFVETEQIVTFDKQECSFLQIRGSIPLFWEQPGINVGAHTVKMKPLELSLVALEKHFIQLKRVYGKLLVVNLLGSKKGEFALSTAFQSALKSSSHFDVKIVSFDYHAEVKQSKENLRFLVKQISSFFDENDFFYLDDGIVLRRQHGVIRTNCLDNLDRTNSVQTLIGIRALFNQLTCLGVEKFKSNIILRCEELVRDMWQKNGDQCSLIYAGTGALEGKSKLRDASRSIVRTIQNNLMDSSKQEAFDLILYGHLLADSNFVKISQIFPSSLLKATSYFYECPNLEAFVEREKEFCVQIPLKIFCGTWNVNGGKNLNNVAFKGGNLLSSWIFPENLFNKEALNYDLIAIGFEEIVDLNTNNLVKASTTNQRIWRDGLKQTIEIWQKNNFGSNAENFVVLCCEQLVGVCLILFARSSLLNSIKDLAIEEIKTGMGGTTGNKGSIAVRLTINSTGICFACSHFAAGQNEIAARNADFHSALKRLKFPMGRGLQDHDVVFWLGDFNYRISLSGDEVKRAINLNNFEYIAEYDQLLQQKNMGNVFTNFNEGQLNFPPTYKYDTFSDDYDTSDKCRTPAWTDRVLWMDKNNLVQLIHYGRSELKTSDHRPVYAIFQLNSLKFDFDKAEPIIRDIICSIGPPHSCVQCFISNNSLNVFPKQLCNEIFMKLCELGSVPKLSKFKDNIYLSFSKTGLDALAALSMDGIILSLGQELKVELKNEGKGGGERGIEWSEKIIENVNKALEKSKKEEKEYLISKKINNDNNKLLDGEEILIDDEEVDDLAGEVENDFSIINISDVPK</sequence>
<dbReference type="GO" id="GO:0048488">
    <property type="term" value="P:synaptic vesicle endocytosis"/>
    <property type="evidence" value="ECO:0007669"/>
    <property type="project" value="TreeGrafter"/>
</dbReference>
<dbReference type="SUPFAM" id="SSF56219">
    <property type="entry name" value="DNase I-like"/>
    <property type="match status" value="1"/>
</dbReference>
<dbReference type="Pfam" id="PF02383">
    <property type="entry name" value="Syja_N"/>
    <property type="match status" value="1"/>
</dbReference>
<comment type="caution">
    <text evidence="7">The sequence shown here is derived from an EMBL/GenBank/DDBJ whole genome shotgun (WGS) entry which is preliminary data.</text>
</comment>
<evidence type="ECO:0000256" key="2">
    <source>
        <dbReference type="ARBA" id="ARBA00008943"/>
    </source>
</evidence>
<dbReference type="GO" id="GO:0098793">
    <property type="term" value="C:presynapse"/>
    <property type="evidence" value="ECO:0007669"/>
    <property type="project" value="GOC"/>
</dbReference>
<evidence type="ECO:0000259" key="6">
    <source>
        <dbReference type="PROSITE" id="PS50275"/>
    </source>
</evidence>
<evidence type="ECO:0000256" key="3">
    <source>
        <dbReference type="ARBA" id="ARBA00009678"/>
    </source>
</evidence>
<dbReference type="SMART" id="SM00128">
    <property type="entry name" value="IPPc"/>
    <property type="match status" value="1"/>
</dbReference>
<evidence type="ECO:0000256" key="1">
    <source>
        <dbReference type="ARBA" id="ARBA00001786"/>
    </source>
</evidence>
<dbReference type="InterPro" id="IPR046985">
    <property type="entry name" value="IP5"/>
</dbReference>
<evidence type="ECO:0000313" key="7">
    <source>
        <dbReference type="EMBL" id="CAD2188015.1"/>
    </source>
</evidence>
<name>A0A6V7WM67_MELEN</name>